<evidence type="ECO:0000313" key="1">
    <source>
        <dbReference type="EMBL" id="KKQ22364.1"/>
    </source>
</evidence>
<dbReference type="EMBL" id="LBSR01000008">
    <property type="protein sequence ID" value="KKQ22364.1"/>
    <property type="molecule type" value="Genomic_DNA"/>
</dbReference>
<evidence type="ECO:0000313" key="2">
    <source>
        <dbReference type="Proteomes" id="UP000034044"/>
    </source>
</evidence>
<protein>
    <submittedName>
        <fullName evidence="1">Uncharacterized protein</fullName>
    </submittedName>
</protein>
<dbReference type="AlphaFoldDB" id="A0A0G0IDP0"/>
<proteinExistence type="predicted"/>
<dbReference type="Proteomes" id="UP000034044">
    <property type="component" value="Unassembled WGS sequence"/>
</dbReference>
<comment type="caution">
    <text evidence="1">The sequence shown here is derived from an EMBL/GenBank/DDBJ whole genome shotgun (WGS) entry which is preliminary data.</text>
</comment>
<sequence length="135" mass="15729">MINNISCPHCKCSFPIRITDEELNNRYKKLSCFSCHKQISISLERKFMIISAQPIIFSNQNLFDITCPKSECGEINPIRLNKAELENKFKKILCRFCRSSLAIITKKFFNHAPFVQVFLQTKPIKITLKDRQAKT</sequence>
<reference evidence="1 2" key="1">
    <citation type="journal article" date="2015" name="Nature">
        <title>rRNA introns, odd ribosomes, and small enigmatic genomes across a large radiation of phyla.</title>
        <authorList>
            <person name="Brown C.T."/>
            <person name="Hug L.A."/>
            <person name="Thomas B.C."/>
            <person name="Sharon I."/>
            <person name="Castelle C.J."/>
            <person name="Singh A."/>
            <person name="Wilkins M.J."/>
            <person name="Williams K.H."/>
            <person name="Banfield J.F."/>
        </authorList>
    </citation>
    <scope>NUCLEOTIDE SEQUENCE [LARGE SCALE GENOMIC DNA]</scope>
</reference>
<gene>
    <name evidence="1" type="ORF">US36_C0008G0036</name>
</gene>
<organism evidence="1 2">
    <name type="scientific">Candidatus Wolfebacteria bacterium GW2011_GWC1_37_10</name>
    <dbReference type="NCBI Taxonomy" id="1619010"/>
    <lineage>
        <taxon>Bacteria</taxon>
        <taxon>Candidatus Wolfeibacteriota</taxon>
    </lineage>
</organism>
<accession>A0A0G0IDP0</accession>
<name>A0A0G0IDP0_9BACT</name>